<protein>
    <recommendedName>
        <fullName evidence="2">NACHT-NTPase and P-loop NTPases N-terminal domain-containing protein</fullName>
    </recommendedName>
</protein>
<feature type="compositionally biased region" description="Polar residues" evidence="1">
    <location>
        <begin position="215"/>
        <end position="226"/>
    </location>
</feature>
<dbReference type="EMBL" id="AZGY01000029">
    <property type="protein sequence ID" value="KZZ88497.1"/>
    <property type="molecule type" value="Genomic_DNA"/>
</dbReference>
<evidence type="ECO:0000256" key="1">
    <source>
        <dbReference type="SAM" id="MobiDB-lite"/>
    </source>
</evidence>
<gene>
    <name evidence="3" type="ORF">AAL_08055</name>
</gene>
<organism evidence="3 4">
    <name type="scientific">Moelleriella libera RCEF 2490</name>
    <dbReference type="NCBI Taxonomy" id="1081109"/>
    <lineage>
        <taxon>Eukaryota</taxon>
        <taxon>Fungi</taxon>
        <taxon>Dikarya</taxon>
        <taxon>Ascomycota</taxon>
        <taxon>Pezizomycotina</taxon>
        <taxon>Sordariomycetes</taxon>
        <taxon>Hypocreomycetidae</taxon>
        <taxon>Hypocreales</taxon>
        <taxon>Clavicipitaceae</taxon>
        <taxon>Moelleriella</taxon>
    </lineage>
</organism>
<dbReference type="OrthoDB" id="674604at2759"/>
<comment type="caution">
    <text evidence="3">The sequence shown here is derived from an EMBL/GenBank/DDBJ whole genome shotgun (WGS) entry which is preliminary data.</text>
</comment>
<dbReference type="Proteomes" id="UP000078544">
    <property type="component" value="Unassembled WGS sequence"/>
</dbReference>
<evidence type="ECO:0000313" key="4">
    <source>
        <dbReference type="Proteomes" id="UP000078544"/>
    </source>
</evidence>
<name>A0A167W7Q2_9HYPO</name>
<dbReference type="Pfam" id="PF17107">
    <property type="entry name" value="SesA"/>
    <property type="match status" value="1"/>
</dbReference>
<dbReference type="InterPro" id="IPR031352">
    <property type="entry name" value="SesA"/>
</dbReference>
<evidence type="ECO:0000313" key="3">
    <source>
        <dbReference type="EMBL" id="KZZ88497.1"/>
    </source>
</evidence>
<sequence>MSGLEIFGLIASLGGITGAIIETYGAIRDLHGLPEAFNEVNNRLPLVQSTLDSIKGQVDRLTSPGEEAAVASLLGNCIKKAEELLRIFKKISRKSEGRFAASVYTSIVTKLGRKHRVETLMGDILKDLNVLMAHRAFQTVPQAQSDELAGARDSLAQTCLDQPDSGGDGNPGSGVASQTGPRSRQYNNFGGSQRFVNGHSFEANRDQYIGRIPTRNVNSPSDSDSD</sequence>
<feature type="domain" description="NACHT-NTPase and P-loop NTPases N-terminal" evidence="2">
    <location>
        <begin position="10"/>
        <end position="131"/>
    </location>
</feature>
<evidence type="ECO:0000259" key="2">
    <source>
        <dbReference type="Pfam" id="PF17107"/>
    </source>
</evidence>
<feature type="region of interest" description="Disordered" evidence="1">
    <location>
        <begin position="158"/>
        <end position="226"/>
    </location>
</feature>
<dbReference type="AlphaFoldDB" id="A0A167W7Q2"/>
<feature type="compositionally biased region" description="Polar residues" evidence="1">
    <location>
        <begin position="175"/>
        <end position="195"/>
    </location>
</feature>
<accession>A0A167W7Q2</accession>
<proteinExistence type="predicted"/>
<keyword evidence="4" id="KW-1185">Reference proteome</keyword>
<reference evidence="3 4" key="1">
    <citation type="journal article" date="2016" name="Genome Biol. Evol.">
        <title>Divergent and convergent evolution of fungal pathogenicity.</title>
        <authorList>
            <person name="Shang Y."/>
            <person name="Xiao G."/>
            <person name="Zheng P."/>
            <person name="Cen K."/>
            <person name="Zhan S."/>
            <person name="Wang C."/>
        </authorList>
    </citation>
    <scope>NUCLEOTIDE SEQUENCE [LARGE SCALE GENOMIC DNA]</scope>
    <source>
        <strain evidence="3 4">RCEF 2490</strain>
    </source>
</reference>